<gene>
    <name evidence="1" type="ORF">Aco03nite_057320</name>
</gene>
<name>A0ABQ3XFP9_9ACTN</name>
<dbReference type="Proteomes" id="UP000612282">
    <property type="component" value="Unassembled WGS sequence"/>
</dbReference>
<accession>A0ABQ3XFP9</accession>
<organism evidence="1 2">
    <name type="scientific">Actinoplanes couchii</name>
    <dbReference type="NCBI Taxonomy" id="403638"/>
    <lineage>
        <taxon>Bacteria</taxon>
        <taxon>Bacillati</taxon>
        <taxon>Actinomycetota</taxon>
        <taxon>Actinomycetes</taxon>
        <taxon>Micromonosporales</taxon>
        <taxon>Micromonosporaceae</taxon>
        <taxon>Actinoplanes</taxon>
    </lineage>
</organism>
<evidence type="ECO:0000313" key="2">
    <source>
        <dbReference type="Proteomes" id="UP000612282"/>
    </source>
</evidence>
<comment type="caution">
    <text evidence="1">The sequence shown here is derived from an EMBL/GenBank/DDBJ whole genome shotgun (WGS) entry which is preliminary data.</text>
</comment>
<protein>
    <recommendedName>
        <fullName evidence="3">Secreted protein</fullName>
    </recommendedName>
</protein>
<evidence type="ECO:0000313" key="1">
    <source>
        <dbReference type="EMBL" id="GID57328.1"/>
    </source>
</evidence>
<keyword evidence="2" id="KW-1185">Reference proteome</keyword>
<proteinExistence type="predicted"/>
<sequence>MARIAVTVRAFLSCAASAEEGAGHQEGDYRYQLAAQNDLVDVDGGPPMDLVAADHVDAGRRAEKP</sequence>
<evidence type="ECO:0008006" key="3">
    <source>
        <dbReference type="Google" id="ProtNLM"/>
    </source>
</evidence>
<dbReference type="EMBL" id="BOMG01000071">
    <property type="protein sequence ID" value="GID57328.1"/>
    <property type="molecule type" value="Genomic_DNA"/>
</dbReference>
<reference evidence="1 2" key="1">
    <citation type="submission" date="2021-01" db="EMBL/GenBank/DDBJ databases">
        <title>Whole genome shotgun sequence of Actinoplanes couchii NBRC 106145.</title>
        <authorList>
            <person name="Komaki H."/>
            <person name="Tamura T."/>
        </authorList>
    </citation>
    <scope>NUCLEOTIDE SEQUENCE [LARGE SCALE GENOMIC DNA]</scope>
    <source>
        <strain evidence="1 2">NBRC 106145</strain>
    </source>
</reference>